<keyword evidence="3" id="KW-1185">Reference proteome</keyword>
<dbReference type="KEGG" id="cari:FNU76_10265"/>
<dbReference type="Proteomes" id="UP000317550">
    <property type="component" value="Chromosome"/>
</dbReference>
<evidence type="ECO:0000313" key="2">
    <source>
        <dbReference type="EMBL" id="QDQ26717.1"/>
    </source>
</evidence>
<dbReference type="OrthoDB" id="6174582at2"/>
<evidence type="ECO:0000313" key="3">
    <source>
        <dbReference type="Proteomes" id="UP000317550"/>
    </source>
</evidence>
<feature type="region of interest" description="Disordered" evidence="1">
    <location>
        <begin position="110"/>
        <end position="144"/>
    </location>
</feature>
<proteinExistence type="predicted"/>
<dbReference type="AlphaFoldDB" id="A0A516SEY2"/>
<organism evidence="2 3">
    <name type="scientific">Chitinimonas arctica</name>
    <dbReference type="NCBI Taxonomy" id="2594795"/>
    <lineage>
        <taxon>Bacteria</taxon>
        <taxon>Pseudomonadati</taxon>
        <taxon>Pseudomonadota</taxon>
        <taxon>Betaproteobacteria</taxon>
        <taxon>Neisseriales</taxon>
        <taxon>Chitinibacteraceae</taxon>
        <taxon>Chitinimonas</taxon>
    </lineage>
</organism>
<dbReference type="RefSeq" id="WP_144278111.1">
    <property type="nucleotide sequence ID" value="NZ_CP041730.1"/>
</dbReference>
<dbReference type="EMBL" id="CP041730">
    <property type="protein sequence ID" value="QDQ26717.1"/>
    <property type="molecule type" value="Genomic_DNA"/>
</dbReference>
<reference evidence="3" key="1">
    <citation type="submission" date="2019-07" db="EMBL/GenBank/DDBJ databases">
        <title>Chitinimonas sp. nov., isolated from Ny-Alesund, arctica soil.</title>
        <authorList>
            <person name="Xu Q."/>
            <person name="Peng F."/>
        </authorList>
    </citation>
    <scope>NUCLEOTIDE SEQUENCE [LARGE SCALE GENOMIC DNA]</scope>
    <source>
        <strain evidence="3">R3-44</strain>
    </source>
</reference>
<evidence type="ECO:0000256" key="1">
    <source>
        <dbReference type="SAM" id="MobiDB-lite"/>
    </source>
</evidence>
<accession>A0A516SEY2</accession>
<protein>
    <submittedName>
        <fullName evidence="2">Uncharacterized protein</fullName>
    </submittedName>
</protein>
<gene>
    <name evidence="2" type="ORF">FNU76_10265</name>
</gene>
<name>A0A516SEY2_9NEIS</name>
<sequence>MSAFVITFVEWEALSGIPDLAFRVYISLRRRMNFKTGRVGIAPARLSWQALAEDCETEGRQGRAFDKPSVDKLRYAVKQLLARGLLIDQKGSGSLVFLLPLARTVVVRSKEADTKLPTDAPQDDDGPNNEVPPWLMDDEDQDVDTHDFPEVDTTSGIRFQPRSVEPSSHSDSVLGAQARDEIDRATVKRGIPPARPATLVEYRHALQWLGYRQVEVLRLEVGRQIEVLIPLGVTLAGLTAARDRCFAGHIMSALYMLKVAETDALAEALHAAAPQSAGRQVRRSGKFNVSGRGSAAIGKALGGYREH</sequence>